<dbReference type="InterPro" id="IPR020846">
    <property type="entry name" value="MFS_dom"/>
</dbReference>
<feature type="transmembrane region" description="Helical" evidence="8">
    <location>
        <begin position="143"/>
        <end position="164"/>
    </location>
</feature>
<sequence length="181" mass="18781">MSLSHPEHAARPRMALYLTALLVVTNFLVVFDGLVVTVALSTVQRGFGVSQVGAQWVITAYTLPLGGMLLLGGRCGDRYGRRRVLTIGLGLFTVGLLFAGLALTPWLLLISRALQGVGAALAVPTSFAIISNRPDAGERDRTFAAVAVAGGLGAAGGAVVGGAVTQGLGWRYVFLPRPPTP</sequence>
<dbReference type="Gene3D" id="1.20.1720.10">
    <property type="entry name" value="Multidrug resistance protein D"/>
    <property type="match status" value="1"/>
</dbReference>
<keyword evidence="4 8" id="KW-0812">Transmembrane</keyword>
<reference evidence="10 11" key="1">
    <citation type="submission" date="2009-02" db="EMBL/GenBank/DDBJ databases">
        <title>Annotation of Streptomyces hygroscopicus strain ATCC 53653.</title>
        <authorList>
            <consortium name="The Broad Institute Genome Sequencing Platform"/>
            <consortium name="Broad Institute Microbial Sequencing Center"/>
            <person name="Fischbach M."/>
            <person name="Godfrey P."/>
            <person name="Ward D."/>
            <person name="Young S."/>
            <person name="Zeng Q."/>
            <person name="Koehrsen M."/>
            <person name="Alvarado L."/>
            <person name="Berlin A.M."/>
            <person name="Bochicchio J."/>
            <person name="Borenstein D."/>
            <person name="Chapman S.B."/>
            <person name="Chen Z."/>
            <person name="Engels R."/>
            <person name="Freedman E."/>
            <person name="Gellesch M."/>
            <person name="Goldberg J."/>
            <person name="Griggs A."/>
            <person name="Gujja S."/>
            <person name="Heilman E.R."/>
            <person name="Heiman D.I."/>
            <person name="Hepburn T.A."/>
            <person name="Howarth C."/>
            <person name="Jen D."/>
            <person name="Larson L."/>
            <person name="Lewis B."/>
            <person name="Mehta T."/>
            <person name="Park D."/>
            <person name="Pearson M."/>
            <person name="Richards J."/>
            <person name="Roberts A."/>
            <person name="Saif S."/>
            <person name="Shea T.D."/>
            <person name="Shenoy N."/>
            <person name="Sisk P."/>
            <person name="Stolte C."/>
            <person name="Sykes S.N."/>
            <person name="Thomson T."/>
            <person name="Walk T."/>
            <person name="White J."/>
            <person name="Yandava C."/>
            <person name="Straight P."/>
            <person name="Clardy J."/>
            <person name="Hung D."/>
            <person name="Kolter R."/>
            <person name="Mekalanos J."/>
            <person name="Walker S."/>
            <person name="Walsh C.T."/>
            <person name="Wieland-Brown L.C."/>
            <person name="Haas B."/>
            <person name="Nusbaum C."/>
            <person name="Birren B."/>
        </authorList>
    </citation>
    <scope>NUCLEOTIDE SEQUENCE [LARGE SCALE GENOMIC DNA]</scope>
    <source>
        <strain evidence="10 11">ATCC 53653</strain>
    </source>
</reference>
<dbReference type="Proteomes" id="UP000003963">
    <property type="component" value="Unassembled WGS sequence"/>
</dbReference>
<keyword evidence="11" id="KW-1185">Reference proteome</keyword>
<dbReference type="GO" id="GO:0005886">
    <property type="term" value="C:plasma membrane"/>
    <property type="evidence" value="ECO:0007669"/>
    <property type="project" value="UniProtKB-SubCell"/>
</dbReference>
<feature type="transmembrane region" description="Helical" evidence="8">
    <location>
        <begin position="113"/>
        <end position="131"/>
    </location>
</feature>
<keyword evidence="6 8" id="KW-0472">Membrane</keyword>
<dbReference type="RefSeq" id="WP_009720833.1">
    <property type="nucleotide sequence ID" value="NZ_GG657754.1"/>
</dbReference>
<keyword evidence="5 8" id="KW-1133">Transmembrane helix</keyword>
<dbReference type="PANTHER" id="PTHR42718:SF46">
    <property type="entry name" value="BLR6921 PROTEIN"/>
    <property type="match status" value="1"/>
</dbReference>
<keyword evidence="7" id="KW-0046">Antibiotic resistance</keyword>
<dbReference type="InterPro" id="IPR036259">
    <property type="entry name" value="MFS_trans_sf"/>
</dbReference>
<feature type="transmembrane region" description="Helical" evidence="8">
    <location>
        <begin position="52"/>
        <end position="72"/>
    </location>
</feature>
<feature type="transmembrane region" description="Helical" evidence="8">
    <location>
        <begin position="15"/>
        <end position="40"/>
    </location>
</feature>
<dbReference type="GO" id="GO:0046677">
    <property type="term" value="P:response to antibiotic"/>
    <property type="evidence" value="ECO:0007669"/>
    <property type="project" value="UniProtKB-KW"/>
</dbReference>
<evidence type="ECO:0000259" key="9">
    <source>
        <dbReference type="PROSITE" id="PS50850"/>
    </source>
</evidence>
<evidence type="ECO:0000256" key="5">
    <source>
        <dbReference type="ARBA" id="ARBA00022989"/>
    </source>
</evidence>
<evidence type="ECO:0000313" key="10">
    <source>
        <dbReference type="EMBL" id="EFL29036.1"/>
    </source>
</evidence>
<evidence type="ECO:0000256" key="4">
    <source>
        <dbReference type="ARBA" id="ARBA00022692"/>
    </source>
</evidence>
<keyword evidence="3" id="KW-1003">Cell membrane</keyword>
<dbReference type="PROSITE" id="PS50850">
    <property type="entry name" value="MFS"/>
    <property type="match status" value="1"/>
</dbReference>
<dbReference type="OrthoDB" id="3218494at2"/>
<evidence type="ECO:0000256" key="3">
    <source>
        <dbReference type="ARBA" id="ARBA00022475"/>
    </source>
</evidence>
<dbReference type="EMBL" id="GG657754">
    <property type="protein sequence ID" value="EFL29036.1"/>
    <property type="molecule type" value="Genomic_DNA"/>
</dbReference>
<organism evidence="10 11">
    <name type="scientific">Streptomyces himastatinicus ATCC 53653</name>
    <dbReference type="NCBI Taxonomy" id="457427"/>
    <lineage>
        <taxon>Bacteria</taxon>
        <taxon>Bacillati</taxon>
        <taxon>Actinomycetota</taxon>
        <taxon>Actinomycetes</taxon>
        <taxon>Kitasatosporales</taxon>
        <taxon>Streptomycetaceae</taxon>
        <taxon>Streptomyces</taxon>
        <taxon>Streptomyces violaceusniger group</taxon>
    </lineage>
</organism>
<dbReference type="AlphaFoldDB" id="D9WHB0"/>
<evidence type="ECO:0000256" key="7">
    <source>
        <dbReference type="ARBA" id="ARBA00023251"/>
    </source>
</evidence>
<evidence type="ECO:0000256" key="6">
    <source>
        <dbReference type="ARBA" id="ARBA00023136"/>
    </source>
</evidence>
<dbReference type="SUPFAM" id="SSF103473">
    <property type="entry name" value="MFS general substrate transporter"/>
    <property type="match status" value="1"/>
</dbReference>
<evidence type="ECO:0000256" key="1">
    <source>
        <dbReference type="ARBA" id="ARBA00004651"/>
    </source>
</evidence>
<feature type="transmembrane region" description="Helical" evidence="8">
    <location>
        <begin position="84"/>
        <end position="107"/>
    </location>
</feature>
<dbReference type="GO" id="GO:0022857">
    <property type="term" value="F:transmembrane transporter activity"/>
    <property type="evidence" value="ECO:0007669"/>
    <property type="project" value="InterPro"/>
</dbReference>
<proteinExistence type="predicted"/>
<gene>
    <name evidence="10" type="ORF">SSOG_08750</name>
</gene>
<evidence type="ECO:0000256" key="8">
    <source>
        <dbReference type="SAM" id="Phobius"/>
    </source>
</evidence>
<keyword evidence="2" id="KW-0813">Transport</keyword>
<evidence type="ECO:0000256" key="2">
    <source>
        <dbReference type="ARBA" id="ARBA00022448"/>
    </source>
</evidence>
<dbReference type="HOGENOM" id="CLU_000960_10_6_11"/>
<dbReference type="Pfam" id="PF07690">
    <property type="entry name" value="MFS_1"/>
    <property type="match status" value="1"/>
</dbReference>
<name>D9WHB0_9ACTN</name>
<accession>D9WHB0</accession>
<dbReference type="InterPro" id="IPR011701">
    <property type="entry name" value="MFS"/>
</dbReference>
<evidence type="ECO:0000313" key="11">
    <source>
        <dbReference type="Proteomes" id="UP000003963"/>
    </source>
</evidence>
<protein>
    <submittedName>
        <fullName evidence="10">Drug resistance transporter, EmrB/QacA subfamily</fullName>
    </submittedName>
</protein>
<dbReference type="STRING" id="457427.SSOG_08750"/>
<comment type="subcellular location">
    <subcellularLocation>
        <location evidence="1">Cell membrane</location>
        <topology evidence="1">Multi-pass membrane protein</topology>
    </subcellularLocation>
</comment>
<dbReference type="PANTHER" id="PTHR42718">
    <property type="entry name" value="MAJOR FACILITATOR SUPERFAMILY MULTIDRUG TRANSPORTER MFSC"/>
    <property type="match status" value="1"/>
</dbReference>
<feature type="domain" description="Major facilitator superfamily (MFS) profile" evidence="9">
    <location>
        <begin position="18"/>
        <end position="181"/>
    </location>
</feature>